<keyword evidence="2" id="KW-0436">Ligase</keyword>
<dbReference type="Pfam" id="PF02686">
    <property type="entry name" value="GatC"/>
    <property type="match status" value="1"/>
</dbReference>
<organism evidence="2">
    <name type="scientific">hydrothermal vent metagenome</name>
    <dbReference type="NCBI Taxonomy" id="652676"/>
    <lineage>
        <taxon>unclassified sequences</taxon>
        <taxon>metagenomes</taxon>
        <taxon>ecological metagenomes</taxon>
    </lineage>
</organism>
<dbReference type="GO" id="GO:0070681">
    <property type="term" value="P:glutaminyl-tRNAGln biosynthesis via transamidation"/>
    <property type="evidence" value="ECO:0007669"/>
    <property type="project" value="TreeGrafter"/>
</dbReference>
<dbReference type="InterPro" id="IPR036113">
    <property type="entry name" value="Asp/Glu-ADT_sf_sub_c"/>
</dbReference>
<dbReference type="NCBIfam" id="TIGR00135">
    <property type="entry name" value="gatC"/>
    <property type="match status" value="1"/>
</dbReference>
<sequence>MSLSVDQVRRVATLAHLSLTDDDEKELTVKLSGILDYIDQLSELDTSDVQPTSHSLEINNVFREDEAKKTFGEDTWQENAPAKDHGHYTVPRVVEG</sequence>
<protein>
    <submittedName>
        <fullName evidence="2">Aspartyl-tRNA(Asn) amidotransferase subunit C @ Glutamyl-tRNA(Gln) amidotransferase subunit C</fullName>
        <ecNumber evidence="2">6.3.5.6</ecNumber>
        <ecNumber evidence="2">6.3.5.7</ecNumber>
    </submittedName>
</protein>
<dbReference type="GO" id="GO:0006450">
    <property type="term" value="P:regulation of translational fidelity"/>
    <property type="evidence" value="ECO:0007669"/>
    <property type="project" value="InterPro"/>
</dbReference>
<dbReference type="InterPro" id="IPR003837">
    <property type="entry name" value="GatC"/>
</dbReference>
<accession>A0A3B1CWG3</accession>
<dbReference type="GO" id="GO:0050567">
    <property type="term" value="F:glutaminyl-tRNA synthase (glutamine-hydrolyzing) activity"/>
    <property type="evidence" value="ECO:0007669"/>
    <property type="project" value="UniProtKB-EC"/>
</dbReference>
<dbReference type="EC" id="6.3.5.7" evidence="2"/>
<proteinExistence type="inferred from homology"/>
<dbReference type="SUPFAM" id="SSF141000">
    <property type="entry name" value="Glu-tRNAGln amidotransferase C subunit"/>
    <property type="match status" value="1"/>
</dbReference>
<dbReference type="GO" id="GO:0050566">
    <property type="term" value="F:asparaginyl-tRNA synthase (glutamine-hydrolyzing) activity"/>
    <property type="evidence" value="ECO:0007669"/>
    <property type="project" value="UniProtKB-EC"/>
</dbReference>
<gene>
    <name evidence="2" type="ORF">MNBD_NITROSPINAE01-420</name>
</gene>
<feature type="region of interest" description="Disordered" evidence="1">
    <location>
        <begin position="72"/>
        <end position="96"/>
    </location>
</feature>
<reference evidence="2" key="1">
    <citation type="submission" date="2018-06" db="EMBL/GenBank/DDBJ databases">
        <authorList>
            <person name="Zhirakovskaya E."/>
        </authorList>
    </citation>
    <scope>NUCLEOTIDE SEQUENCE</scope>
</reference>
<dbReference type="EC" id="6.3.5.6" evidence="2"/>
<dbReference type="PANTHER" id="PTHR15004:SF0">
    <property type="entry name" value="GLUTAMYL-TRNA(GLN) AMIDOTRANSFERASE SUBUNIT C, MITOCHONDRIAL"/>
    <property type="match status" value="1"/>
</dbReference>
<dbReference type="AlphaFoldDB" id="A0A3B1CWG3"/>
<dbReference type="PANTHER" id="PTHR15004">
    <property type="entry name" value="GLUTAMYL-TRNA(GLN) AMIDOTRANSFERASE SUBUNIT C, MITOCHONDRIAL"/>
    <property type="match status" value="1"/>
</dbReference>
<dbReference type="Gene3D" id="1.10.20.60">
    <property type="entry name" value="Glu-tRNAGln amidotransferase C subunit, N-terminal domain"/>
    <property type="match status" value="1"/>
</dbReference>
<dbReference type="HAMAP" id="MF_00122">
    <property type="entry name" value="GatC"/>
    <property type="match status" value="1"/>
</dbReference>
<dbReference type="GO" id="GO:0016740">
    <property type="term" value="F:transferase activity"/>
    <property type="evidence" value="ECO:0007669"/>
    <property type="project" value="UniProtKB-KW"/>
</dbReference>
<evidence type="ECO:0000313" key="2">
    <source>
        <dbReference type="EMBL" id="VAX20947.1"/>
    </source>
</evidence>
<evidence type="ECO:0000256" key="1">
    <source>
        <dbReference type="SAM" id="MobiDB-lite"/>
    </source>
</evidence>
<keyword evidence="2" id="KW-0808">Transferase</keyword>
<name>A0A3B1CWG3_9ZZZZ</name>
<dbReference type="EMBL" id="UOGC01000112">
    <property type="protein sequence ID" value="VAX20947.1"/>
    <property type="molecule type" value="Genomic_DNA"/>
</dbReference>